<evidence type="ECO:0000313" key="3">
    <source>
        <dbReference type="Proteomes" id="UP000315439"/>
    </source>
</evidence>
<dbReference type="AlphaFoldDB" id="A0A545U781"/>
<keyword evidence="1" id="KW-0472">Membrane</keyword>
<evidence type="ECO:0000256" key="1">
    <source>
        <dbReference type="SAM" id="Phobius"/>
    </source>
</evidence>
<keyword evidence="1" id="KW-0812">Transmembrane</keyword>
<dbReference type="OrthoDB" id="9800525at2"/>
<proteinExistence type="predicted"/>
<comment type="caution">
    <text evidence="2">The sequence shown here is derived from an EMBL/GenBank/DDBJ whole genome shotgun (WGS) entry which is preliminary data.</text>
</comment>
<dbReference type="Proteomes" id="UP000315439">
    <property type="component" value="Unassembled WGS sequence"/>
</dbReference>
<name>A0A545U781_9GAMM</name>
<gene>
    <name evidence="2" type="ORF">FLL46_19275</name>
</gene>
<reference evidence="2 3" key="1">
    <citation type="submission" date="2019-07" db="EMBL/GenBank/DDBJ databases">
        <title>Draft genome for Aliikangiella sp. M105.</title>
        <authorList>
            <person name="Wang G."/>
        </authorList>
    </citation>
    <scope>NUCLEOTIDE SEQUENCE [LARGE SCALE GENOMIC DNA]</scope>
    <source>
        <strain evidence="2 3">M105</strain>
    </source>
</reference>
<protein>
    <submittedName>
        <fullName evidence="2">Uncharacterized protein</fullName>
    </submittedName>
</protein>
<sequence>MKVPEEKINLNGEFLGISALAIYSAPWYLQLPLLMLVALMFFFKISHHSSEIKKLVEHSKSENELDEFLSNVNYFFFGFAVPRKNVSAYWTGLTIYFITLIYALFNLYLNLIA</sequence>
<organism evidence="2 3">
    <name type="scientific">Aliikangiella coralliicola</name>
    <dbReference type="NCBI Taxonomy" id="2592383"/>
    <lineage>
        <taxon>Bacteria</taxon>
        <taxon>Pseudomonadati</taxon>
        <taxon>Pseudomonadota</taxon>
        <taxon>Gammaproteobacteria</taxon>
        <taxon>Oceanospirillales</taxon>
        <taxon>Pleioneaceae</taxon>
        <taxon>Aliikangiella</taxon>
    </lineage>
</organism>
<keyword evidence="1" id="KW-1133">Transmembrane helix</keyword>
<keyword evidence="3" id="KW-1185">Reference proteome</keyword>
<dbReference type="EMBL" id="VIKS01000012">
    <property type="protein sequence ID" value="TQV85310.1"/>
    <property type="molecule type" value="Genomic_DNA"/>
</dbReference>
<evidence type="ECO:0000313" key="2">
    <source>
        <dbReference type="EMBL" id="TQV85310.1"/>
    </source>
</evidence>
<feature type="transmembrane region" description="Helical" evidence="1">
    <location>
        <begin position="20"/>
        <end position="43"/>
    </location>
</feature>
<accession>A0A545U781</accession>
<feature type="transmembrane region" description="Helical" evidence="1">
    <location>
        <begin position="88"/>
        <end position="109"/>
    </location>
</feature>
<dbReference type="RefSeq" id="WP_142932987.1">
    <property type="nucleotide sequence ID" value="NZ_ML660168.1"/>
</dbReference>